<dbReference type="PANTHER" id="PTHR11626:SF2">
    <property type="entry name" value="SQUALENE SYNTHASE"/>
    <property type="match status" value="1"/>
</dbReference>
<dbReference type="InterPro" id="IPR044844">
    <property type="entry name" value="Trans_IPPS_euk-type"/>
</dbReference>
<protein>
    <submittedName>
        <fullName evidence="1">Squalene/phytoene synthase</fullName>
    </submittedName>
</protein>
<dbReference type="InterPro" id="IPR002060">
    <property type="entry name" value="Squ/phyt_synthse"/>
</dbReference>
<dbReference type="HOGENOM" id="CLU_031981_1_2_2"/>
<reference evidence="1 2" key="1">
    <citation type="journal article" date="2009" name="Stand. Genomic Sci.">
        <title>Complete genome sequence of Halorhabdus utahensis type strain (AX-2).</title>
        <authorList>
            <person name="Anderson I."/>
            <person name="Tindall B.J."/>
            <person name="Pomrenke H."/>
            <person name="Goker M."/>
            <person name="Lapidus A."/>
            <person name="Nolan M."/>
            <person name="Copeland A."/>
            <person name="Glavina Del Rio T."/>
            <person name="Chen F."/>
            <person name="Tice H."/>
            <person name="Cheng J.F."/>
            <person name="Lucas S."/>
            <person name="Chertkov O."/>
            <person name="Bruce D."/>
            <person name="Brettin T."/>
            <person name="Detter J.C."/>
            <person name="Han C."/>
            <person name="Goodwin L."/>
            <person name="Land M."/>
            <person name="Hauser L."/>
            <person name="Chang Y.J."/>
            <person name="Jeffries C.D."/>
            <person name="Pitluck S."/>
            <person name="Pati A."/>
            <person name="Mavromatis K."/>
            <person name="Ivanova N."/>
            <person name="Ovchinnikova G."/>
            <person name="Chen A."/>
            <person name="Palaniappan K."/>
            <person name="Chain P."/>
            <person name="Rohde M."/>
            <person name="Bristow J."/>
            <person name="Eisen J.A."/>
            <person name="Markowitz V."/>
            <person name="Hugenholtz P."/>
            <person name="Kyrpides N.C."/>
            <person name="Klenk H.P."/>
        </authorList>
    </citation>
    <scope>NUCLEOTIDE SEQUENCE [LARGE SCALE GENOMIC DNA]</scope>
    <source>
        <strain evidence="2">DSM 12940 / JCM 11049 / AX-2</strain>
    </source>
</reference>
<dbReference type="Proteomes" id="UP000002071">
    <property type="component" value="Chromosome"/>
</dbReference>
<dbReference type="EMBL" id="CP001687">
    <property type="protein sequence ID" value="ACV11117.1"/>
    <property type="molecule type" value="Genomic_DNA"/>
</dbReference>
<dbReference type="InterPro" id="IPR008949">
    <property type="entry name" value="Isoprenoid_synthase_dom_sf"/>
</dbReference>
<dbReference type="AlphaFoldDB" id="C7NUV4"/>
<dbReference type="GeneID" id="8383207"/>
<dbReference type="RefSeq" id="WP_015788694.1">
    <property type="nucleotide sequence ID" value="NC_013158.1"/>
</dbReference>
<evidence type="ECO:0000313" key="1">
    <source>
        <dbReference type="EMBL" id="ACV11117.1"/>
    </source>
</evidence>
<dbReference type="SUPFAM" id="SSF48576">
    <property type="entry name" value="Terpenoid synthases"/>
    <property type="match status" value="1"/>
</dbReference>
<dbReference type="GO" id="GO:0051996">
    <property type="term" value="F:squalene synthase [NAD(P)H] activity"/>
    <property type="evidence" value="ECO:0007669"/>
    <property type="project" value="InterPro"/>
</dbReference>
<evidence type="ECO:0000313" key="2">
    <source>
        <dbReference type="Proteomes" id="UP000002071"/>
    </source>
</evidence>
<gene>
    <name evidence="1" type="ordered locus">Huta_0934</name>
</gene>
<accession>C7NUV4</accession>
<dbReference type="OrthoDB" id="192754at2157"/>
<name>C7NUV4_HALUD</name>
<dbReference type="Gene3D" id="1.10.600.10">
    <property type="entry name" value="Farnesyl Diphosphate Synthase"/>
    <property type="match status" value="1"/>
</dbReference>
<dbReference type="PANTHER" id="PTHR11626">
    <property type="entry name" value="FARNESYL-DIPHOSPHATE FARNESYLTRANSFERASE"/>
    <property type="match status" value="1"/>
</dbReference>
<proteinExistence type="predicted"/>
<organism evidence="1 2">
    <name type="scientific">Halorhabdus utahensis (strain DSM 12940 / JCM 11049 / AX-2)</name>
    <dbReference type="NCBI Taxonomy" id="519442"/>
    <lineage>
        <taxon>Archaea</taxon>
        <taxon>Methanobacteriati</taxon>
        <taxon>Methanobacteriota</taxon>
        <taxon>Stenosarchaea group</taxon>
        <taxon>Halobacteria</taxon>
        <taxon>Halobacteriales</taxon>
        <taxon>Haloarculaceae</taxon>
        <taxon>Halorhabdus</taxon>
    </lineage>
</organism>
<dbReference type="SFLD" id="SFLDG01018">
    <property type="entry name" value="Squalene/Phytoene_Synthase_Lik"/>
    <property type="match status" value="1"/>
</dbReference>
<keyword evidence="2" id="KW-1185">Reference proteome</keyword>
<dbReference type="KEGG" id="hut:Huta_0934"/>
<dbReference type="Pfam" id="PF00494">
    <property type="entry name" value="SQS_PSY"/>
    <property type="match status" value="1"/>
</dbReference>
<sequence length="348" mass="38064">MNSGHPPPDIEWCYEAVQGVSRTFALTVEALDEPMASQIGLGYLLCRVADTIEDAGHIPPDEQVSLLATYDAALDPDADGTMLDFRSAVDPWLPEPERSEDWRVVARAPTVWATFADQPADARAAIVPPVREMVDGMADFLSAHAATGGLRLADYAELDEYCHYAAGTVGMLITNLLTRDGVAQGRSETLYETAGSFARLLQLVNVAKDVHADFHEENNVYLPATWLAAENVEQEHVLADRNRDAVGRVVDRTATRARTFLDDAQSYLEAMPLSHGNTLAAWSVPYLLSVGTLRELRNRPGDALTETGVKVDREEVFAVMSVASDTGRDALGDLRTSIEREPFHLAVE</sequence>
<dbReference type="eggNOG" id="arCOG02936">
    <property type="taxonomic scope" value="Archaea"/>
</dbReference>
<dbReference type="STRING" id="519442.Huta_0934"/>
<dbReference type="GO" id="GO:0045338">
    <property type="term" value="P:farnesyl diphosphate metabolic process"/>
    <property type="evidence" value="ECO:0007669"/>
    <property type="project" value="InterPro"/>
</dbReference>
<dbReference type="SFLD" id="SFLDS00005">
    <property type="entry name" value="Isoprenoid_Synthase_Type_I"/>
    <property type="match status" value="1"/>
</dbReference>